<keyword evidence="2" id="KW-0812">Transmembrane</keyword>
<feature type="region of interest" description="Disordered" evidence="1">
    <location>
        <begin position="302"/>
        <end position="335"/>
    </location>
</feature>
<reference evidence="3 4" key="1">
    <citation type="submission" date="2019-03" db="EMBL/GenBank/DDBJ databases">
        <title>Genomic Encyclopedia of Type Strains, Phase IV (KMG-IV): sequencing the most valuable type-strain genomes for metagenomic binning, comparative biology and taxonomic classification.</title>
        <authorList>
            <person name="Goeker M."/>
        </authorList>
    </citation>
    <scope>NUCLEOTIDE SEQUENCE [LARGE SCALE GENOMIC DNA]</scope>
    <source>
        <strain evidence="3 4">DSM 46831</strain>
    </source>
</reference>
<feature type="transmembrane region" description="Helical" evidence="2">
    <location>
        <begin position="58"/>
        <end position="81"/>
    </location>
</feature>
<feature type="transmembrane region" description="Helical" evidence="2">
    <location>
        <begin position="201"/>
        <end position="225"/>
    </location>
</feature>
<dbReference type="RefSeq" id="WP_131849062.1">
    <property type="nucleotide sequence ID" value="NZ_SLXV01000024.1"/>
</dbReference>
<feature type="transmembrane region" description="Helical" evidence="2">
    <location>
        <begin position="117"/>
        <end position="139"/>
    </location>
</feature>
<dbReference type="Proteomes" id="UP000294746">
    <property type="component" value="Unassembled WGS sequence"/>
</dbReference>
<dbReference type="AlphaFoldDB" id="A0A4R2S284"/>
<proteinExistence type="predicted"/>
<name>A0A4R2S284_9BACL</name>
<accession>A0A4R2S284</accession>
<dbReference type="OrthoDB" id="9869087at2"/>
<gene>
    <name evidence="3" type="ORF">EDD57_12410</name>
</gene>
<protein>
    <recommendedName>
        <fullName evidence="5">Glycerophosphoryl diester phosphodiesterase family protein</fullName>
    </recommendedName>
</protein>
<organism evidence="3 4">
    <name type="scientific">Baia soyae</name>
    <dbReference type="NCBI Taxonomy" id="1544746"/>
    <lineage>
        <taxon>Bacteria</taxon>
        <taxon>Bacillati</taxon>
        <taxon>Bacillota</taxon>
        <taxon>Bacilli</taxon>
        <taxon>Bacillales</taxon>
        <taxon>Thermoactinomycetaceae</taxon>
        <taxon>Baia</taxon>
    </lineage>
</organism>
<dbReference type="EMBL" id="SLXV01000024">
    <property type="protein sequence ID" value="TCP66431.1"/>
    <property type="molecule type" value="Genomic_DNA"/>
</dbReference>
<evidence type="ECO:0000313" key="3">
    <source>
        <dbReference type="EMBL" id="TCP66431.1"/>
    </source>
</evidence>
<keyword evidence="4" id="KW-1185">Reference proteome</keyword>
<evidence type="ECO:0008006" key="5">
    <source>
        <dbReference type="Google" id="ProtNLM"/>
    </source>
</evidence>
<keyword evidence="2" id="KW-1133">Transmembrane helix</keyword>
<evidence type="ECO:0000256" key="1">
    <source>
        <dbReference type="SAM" id="MobiDB-lite"/>
    </source>
</evidence>
<sequence>MDILKRHGLKLSISALLGCLIVYVTIFVGVLLFALLIGASLGGVFSGDIEGNLIETGVGGSLIIIGILCLFLLYIFIVSYVTGGLIGSVNDAVFRNQSTVGSFIRHGFKNFWETSKILLSTVTLFLVVGGIMNVFVDAIATTNEALAILIFLIYLLLLIPAIIATNHSLIISYEQNISAFHSIKAGFLTYRKTFGKNFASAIFAILSYLGIYVATILIILLLALIDASFGLAQMELIEGFEGSAFFGLIAILLILLMIPAMYITGQLVITIRFKDKIAPIVFPNGSPNQQLFNQQLYPQYQPNQQPFNQQPYPQQQPNQQKPDQSNQPNNPFNWG</sequence>
<feature type="transmembrane region" description="Helical" evidence="2">
    <location>
        <begin position="12"/>
        <end position="38"/>
    </location>
</feature>
<evidence type="ECO:0000313" key="4">
    <source>
        <dbReference type="Proteomes" id="UP000294746"/>
    </source>
</evidence>
<keyword evidence="2" id="KW-0472">Membrane</keyword>
<feature type="transmembrane region" description="Helical" evidence="2">
    <location>
        <begin position="145"/>
        <end position="164"/>
    </location>
</feature>
<comment type="caution">
    <text evidence="3">The sequence shown here is derived from an EMBL/GenBank/DDBJ whole genome shotgun (WGS) entry which is preliminary data.</text>
</comment>
<evidence type="ECO:0000256" key="2">
    <source>
        <dbReference type="SAM" id="Phobius"/>
    </source>
</evidence>
<feature type="transmembrane region" description="Helical" evidence="2">
    <location>
        <begin position="245"/>
        <end position="269"/>
    </location>
</feature>